<evidence type="ECO:0000256" key="6">
    <source>
        <dbReference type="ARBA" id="ARBA00011245"/>
    </source>
</evidence>
<dbReference type="RefSeq" id="WP_126322476.1">
    <property type="nucleotide sequence ID" value="NZ_AP018005.1"/>
</dbReference>
<accession>A0A2Z5UU32</accession>
<dbReference type="EMBL" id="AP018005">
    <property type="protein sequence ID" value="BBB14974.1"/>
    <property type="molecule type" value="Genomic_DNA"/>
</dbReference>
<evidence type="ECO:0000256" key="13">
    <source>
        <dbReference type="ARBA" id="ARBA00061616"/>
    </source>
</evidence>
<evidence type="ECO:0000256" key="14">
    <source>
        <dbReference type="PIRNR" id="PIRNR004682"/>
    </source>
</evidence>
<dbReference type="Gene3D" id="3.40.50.1000">
    <property type="entry name" value="HAD superfamily/HAD-like"/>
    <property type="match status" value="1"/>
</dbReference>
<comment type="similarity">
    <text evidence="13 14">Belongs to the gmhB family.</text>
</comment>
<evidence type="ECO:0000256" key="9">
    <source>
        <dbReference type="ARBA" id="ARBA00022801"/>
    </source>
</evidence>
<dbReference type="AlphaFoldDB" id="A0A2Z5UU32"/>
<dbReference type="GO" id="GO:0005975">
    <property type="term" value="P:carbohydrate metabolic process"/>
    <property type="evidence" value="ECO:0007669"/>
    <property type="project" value="InterPro"/>
</dbReference>
<dbReference type="GO" id="GO:0005737">
    <property type="term" value="C:cytoplasm"/>
    <property type="evidence" value="ECO:0007669"/>
    <property type="project" value="UniProtKB-SubCell"/>
</dbReference>
<dbReference type="KEGG" id="rvi:RVIR1_04620"/>
<feature type="site" description="Stabilizes the phosphoryl group" evidence="16">
    <location>
        <position position="105"/>
    </location>
</feature>
<dbReference type="InterPro" id="IPR006543">
    <property type="entry name" value="Histidinol-phos"/>
</dbReference>
<comment type="catalytic activity">
    <reaction evidence="1">
        <text>D-glycero-beta-D-manno-heptose 1,7-bisphosphate + H2O = D-glycero-beta-D-manno-heptose 1-phosphate + phosphate</text>
        <dbReference type="Rhea" id="RHEA:28518"/>
        <dbReference type="ChEBI" id="CHEBI:15377"/>
        <dbReference type="ChEBI" id="CHEBI:43474"/>
        <dbReference type="ChEBI" id="CHEBI:60208"/>
        <dbReference type="ChEBI" id="CHEBI:61593"/>
        <dbReference type="EC" id="3.1.3.82"/>
    </reaction>
</comment>
<dbReference type="PANTHER" id="PTHR42891:SF1">
    <property type="entry name" value="D-GLYCERO-BETA-D-MANNO-HEPTOSE-1,7-BISPHOSPHATE 7-PHOSPHATASE"/>
    <property type="match status" value="1"/>
</dbReference>
<dbReference type="OrthoDB" id="9781367at2"/>
<evidence type="ECO:0000256" key="16">
    <source>
        <dbReference type="PIRSR" id="PIRSR004682-3"/>
    </source>
</evidence>
<organism evidence="18 19">
    <name type="scientific">Candidatus Rickettsiella viridis</name>
    <dbReference type="NCBI Taxonomy" id="676208"/>
    <lineage>
        <taxon>Bacteria</taxon>
        <taxon>Pseudomonadati</taxon>
        <taxon>Pseudomonadota</taxon>
        <taxon>Gammaproteobacteria</taxon>
        <taxon>Legionellales</taxon>
        <taxon>Coxiellaceae</taxon>
        <taxon>Rickettsiella</taxon>
    </lineage>
</organism>
<feature type="binding site" evidence="17">
    <location>
        <position position="13"/>
    </location>
    <ligand>
        <name>Mg(2+)</name>
        <dbReference type="ChEBI" id="CHEBI:18420"/>
    </ligand>
</feature>
<evidence type="ECO:0000256" key="8">
    <source>
        <dbReference type="ARBA" id="ARBA00022723"/>
    </source>
</evidence>
<feature type="binding site" evidence="17">
    <location>
        <position position="130"/>
    </location>
    <ligand>
        <name>Mg(2+)</name>
        <dbReference type="ChEBI" id="CHEBI:18420"/>
    </ligand>
</feature>
<keyword evidence="9 14" id="KW-0378">Hydrolase</keyword>
<dbReference type="InterPro" id="IPR036412">
    <property type="entry name" value="HAD-like_sf"/>
</dbReference>
<dbReference type="FunFam" id="3.40.50.1000:FF:000168">
    <property type="entry name" value="D,D-heptose 1,7-bisphosphate phosphatase"/>
    <property type="match status" value="1"/>
</dbReference>
<dbReference type="Pfam" id="PF13242">
    <property type="entry name" value="Hydrolase_like"/>
    <property type="match status" value="1"/>
</dbReference>
<keyword evidence="12 14" id="KW-0119">Carbohydrate metabolism</keyword>
<evidence type="ECO:0000256" key="10">
    <source>
        <dbReference type="ARBA" id="ARBA00022833"/>
    </source>
</evidence>
<dbReference type="InterPro" id="IPR004446">
    <property type="entry name" value="Heptose_bisP_phosphatase"/>
</dbReference>
<name>A0A2Z5UU32_9COXI</name>
<evidence type="ECO:0000256" key="11">
    <source>
        <dbReference type="ARBA" id="ARBA00022842"/>
    </source>
</evidence>
<protein>
    <recommendedName>
        <fullName evidence="14">D,D-heptose 1,7-bisphosphate phosphatase</fullName>
        <ecNumber evidence="14">3.1.3.-</ecNumber>
    </recommendedName>
</protein>
<dbReference type="NCBIfam" id="NF006506">
    <property type="entry name" value="PRK08942.1"/>
    <property type="match status" value="1"/>
</dbReference>
<comment type="subcellular location">
    <subcellularLocation>
        <location evidence="4 14">Cytoplasm</location>
    </subcellularLocation>
</comment>
<keyword evidence="7 14" id="KW-0963">Cytoplasm</keyword>
<feature type="site" description="Contributes to substrate recognition" evidence="16">
    <location>
        <position position="104"/>
    </location>
</feature>
<keyword evidence="10 17" id="KW-0862">Zinc</keyword>
<comment type="subunit">
    <text evidence="6">Monomer.</text>
</comment>
<evidence type="ECO:0000313" key="19">
    <source>
        <dbReference type="Proteomes" id="UP000282483"/>
    </source>
</evidence>
<dbReference type="GO" id="GO:0034200">
    <property type="term" value="F:D-glycero-beta-D-manno-heptose 1,7-bisphosphate 7-phosphatase activity"/>
    <property type="evidence" value="ECO:0007669"/>
    <property type="project" value="UniProtKB-EC"/>
</dbReference>
<feature type="binding site" evidence="17">
    <location>
        <position position="93"/>
    </location>
    <ligand>
        <name>Zn(2+)</name>
        <dbReference type="ChEBI" id="CHEBI:29105"/>
    </ligand>
</feature>
<evidence type="ECO:0000256" key="12">
    <source>
        <dbReference type="ARBA" id="ARBA00023277"/>
    </source>
</evidence>
<gene>
    <name evidence="18" type="primary">gmhB</name>
    <name evidence="18" type="ORF">RVIR1_04620</name>
</gene>
<evidence type="ECO:0000256" key="5">
    <source>
        <dbReference type="ARBA" id="ARBA00004708"/>
    </source>
</evidence>
<dbReference type="PANTHER" id="PTHR42891">
    <property type="entry name" value="D-GLYCERO-BETA-D-MANNO-HEPTOSE-1,7-BISPHOSPHATE 7-PHOSPHATASE"/>
    <property type="match status" value="1"/>
</dbReference>
<comment type="cofactor">
    <cofactor evidence="3 17">
        <name>Zn(2+)</name>
        <dbReference type="ChEBI" id="CHEBI:29105"/>
    </cofactor>
</comment>
<dbReference type="NCBIfam" id="TIGR01656">
    <property type="entry name" value="Histidinol-ppas"/>
    <property type="match status" value="1"/>
</dbReference>
<dbReference type="PIRSF" id="PIRSF004682">
    <property type="entry name" value="GmhB"/>
    <property type="match status" value="1"/>
</dbReference>
<comment type="pathway">
    <text evidence="5">Nucleotide-sugar biosynthesis; ADP-L-glycero-beta-D-manno-heptose biosynthesis; ADP-L-glycero-beta-D-manno-heptose from D-glycero-beta-D-manno-heptose 7-phosphate: step 2/4.</text>
</comment>
<evidence type="ECO:0000256" key="17">
    <source>
        <dbReference type="PIRSR" id="PIRSR004682-4"/>
    </source>
</evidence>
<evidence type="ECO:0000256" key="15">
    <source>
        <dbReference type="PIRSR" id="PIRSR004682-1"/>
    </source>
</evidence>
<evidence type="ECO:0000256" key="7">
    <source>
        <dbReference type="ARBA" id="ARBA00022490"/>
    </source>
</evidence>
<evidence type="ECO:0000256" key="4">
    <source>
        <dbReference type="ARBA" id="ARBA00004496"/>
    </source>
</evidence>
<feature type="binding site" evidence="17">
    <location>
        <position position="103"/>
    </location>
    <ligand>
        <name>Zn(2+)</name>
        <dbReference type="ChEBI" id="CHEBI:29105"/>
    </ligand>
</feature>
<dbReference type="NCBIfam" id="TIGR01662">
    <property type="entry name" value="HAD-SF-IIIA"/>
    <property type="match status" value="1"/>
</dbReference>
<comment type="cofactor">
    <cofactor evidence="2 17">
        <name>Mg(2+)</name>
        <dbReference type="ChEBI" id="CHEBI:18420"/>
    </cofactor>
</comment>
<evidence type="ECO:0000256" key="3">
    <source>
        <dbReference type="ARBA" id="ARBA00001947"/>
    </source>
</evidence>
<dbReference type="SUPFAM" id="SSF56784">
    <property type="entry name" value="HAD-like"/>
    <property type="match status" value="1"/>
</dbReference>
<evidence type="ECO:0000256" key="1">
    <source>
        <dbReference type="ARBA" id="ARBA00001226"/>
    </source>
</evidence>
<feature type="binding site" evidence="17">
    <location>
        <position position="95"/>
    </location>
    <ligand>
        <name>Zn(2+)</name>
        <dbReference type="ChEBI" id="CHEBI:29105"/>
    </ligand>
</feature>
<keyword evidence="11 17" id="KW-0460">Magnesium</keyword>
<sequence length="187" mass="20401">MARELKFIILDRDGVINEESAEYIKSSAEWRPIPGSLEAISLLSQAGYTIVVATNQSGVGRGYYTEEDLAEIHQKMIACAKAQGGVIDKVFYCPHRSDEHCSCRKPASGLFEQIAAAYKIDLSGVVSIGDSLRDIQAAEKLACKPILVLTGNGEETLKNNPELHGKIPVFPNLLTAAQTLLKERENV</sequence>
<feature type="active site" description="Nucleophile" evidence="15">
    <location>
        <position position="11"/>
    </location>
</feature>
<evidence type="ECO:0000256" key="2">
    <source>
        <dbReference type="ARBA" id="ARBA00001946"/>
    </source>
</evidence>
<dbReference type="EC" id="3.1.3.-" evidence="14"/>
<feature type="active site" description="Proton donor" evidence="15">
    <location>
        <position position="13"/>
    </location>
</feature>
<proteinExistence type="inferred from homology"/>
<keyword evidence="8 17" id="KW-0479">Metal-binding</keyword>
<dbReference type="Proteomes" id="UP000282483">
    <property type="component" value="Chromosome"/>
</dbReference>
<reference evidence="18 19" key="1">
    <citation type="submission" date="2017-03" db="EMBL/GenBank/DDBJ databases">
        <title>The genome sequence of Candidatus Rickettsiella viridis.</title>
        <authorList>
            <person name="Nikoh N."/>
            <person name="Tsuchida T."/>
            <person name="Yamaguchi K."/>
            <person name="Maeda T."/>
            <person name="Shigenobu S."/>
            <person name="Fukatsu T."/>
        </authorList>
    </citation>
    <scope>NUCLEOTIDE SEQUENCE [LARGE SCALE GENOMIC DNA]</scope>
    <source>
        <strain evidence="18 19">Ap-RA04</strain>
    </source>
</reference>
<dbReference type="GO" id="GO:0046872">
    <property type="term" value="F:metal ion binding"/>
    <property type="evidence" value="ECO:0007669"/>
    <property type="project" value="UniProtKB-KW"/>
</dbReference>
<feature type="binding site" evidence="17">
    <location>
        <position position="101"/>
    </location>
    <ligand>
        <name>Zn(2+)</name>
        <dbReference type="ChEBI" id="CHEBI:29105"/>
    </ligand>
</feature>
<dbReference type="InterPro" id="IPR023214">
    <property type="entry name" value="HAD_sf"/>
</dbReference>
<dbReference type="InterPro" id="IPR006549">
    <property type="entry name" value="HAD-SF_hydro_IIIA"/>
</dbReference>
<feature type="site" description="Stabilizes the phosphoryl group" evidence="16">
    <location>
        <position position="54"/>
    </location>
</feature>
<keyword evidence="19" id="KW-1185">Reference proteome</keyword>
<evidence type="ECO:0000313" key="18">
    <source>
        <dbReference type="EMBL" id="BBB14974.1"/>
    </source>
</evidence>
<feature type="binding site" evidence="17">
    <location>
        <position position="11"/>
    </location>
    <ligand>
        <name>Mg(2+)</name>
        <dbReference type="ChEBI" id="CHEBI:18420"/>
    </ligand>
</feature>
<dbReference type="CDD" id="cd07503">
    <property type="entry name" value="HAD_HisB-N"/>
    <property type="match status" value="1"/>
</dbReference>